<sequence>QLNKFDDSIKNTIGLRLQEKLTKEQAKYVAACRSIHTDISLNF</sequence>
<accession>A0A382PI35</accession>
<reference evidence="1" key="1">
    <citation type="submission" date="2018-05" db="EMBL/GenBank/DDBJ databases">
        <authorList>
            <person name="Lanie J.A."/>
            <person name="Ng W.-L."/>
            <person name="Kazmierczak K.M."/>
            <person name="Andrzejewski T.M."/>
            <person name="Davidsen T.M."/>
            <person name="Wayne K.J."/>
            <person name="Tettelin H."/>
            <person name="Glass J.I."/>
            <person name="Rusch D."/>
            <person name="Podicherti R."/>
            <person name="Tsui H.-C.T."/>
            <person name="Winkler M.E."/>
        </authorList>
    </citation>
    <scope>NUCLEOTIDE SEQUENCE</scope>
</reference>
<feature type="non-terminal residue" evidence="1">
    <location>
        <position position="1"/>
    </location>
</feature>
<name>A0A382PI35_9ZZZZ</name>
<protein>
    <submittedName>
        <fullName evidence="1">Uncharacterized protein</fullName>
    </submittedName>
</protein>
<dbReference type="AlphaFoldDB" id="A0A382PI35"/>
<gene>
    <name evidence="1" type="ORF">METZ01_LOCUS325917</name>
</gene>
<organism evidence="1">
    <name type="scientific">marine metagenome</name>
    <dbReference type="NCBI Taxonomy" id="408172"/>
    <lineage>
        <taxon>unclassified sequences</taxon>
        <taxon>metagenomes</taxon>
        <taxon>ecological metagenomes</taxon>
    </lineage>
</organism>
<proteinExistence type="predicted"/>
<evidence type="ECO:0000313" key="1">
    <source>
        <dbReference type="EMBL" id="SVC73063.1"/>
    </source>
</evidence>
<dbReference type="EMBL" id="UINC01107580">
    <property type="protein sequence ID" value="SVC73063.1"/>
    <property type="molecule type" value="Genomic_DNA"/>
</dbReference>